<reference evidence="1" key="1">
    <citation type="submission" date="2022-08" db="UniProtKB">
        <authorList>
            <consortium name="EnsemblMetazoa"/>
        </authorList>
    </citation>
    <scope>IDENTIFICATION</scope>
    <source>
        <strain evidence="1">05x7-T-G4-1.051#20</strain>
    </source>
</reference>
<name>A0A8W8L0I6_MAGGI</name>
<protein>
    <submittedName>
        <fullName evidence="1">Uncharacterized protein</fullName>
    </submittedName>
</protein>
<evidence type="ECO:0000313" key="2">
    <source>
        <dbReference type="Proteomes" id="UP000005408"/>
    </source>
</evidence>
<dbReference type="EnsemblMetazoa" id="G26080.3">
    <property type="protein sequence ID" value="G26080.3:cds"/>
    <property type="gene ID" value="G26080"/>
</dbReference>
<keyword evidence="2" id="KW-1185">Reference proteome</keyword>
<evidence type="ECO:0000313" key="1">
    <source>
        <dbReference type="EnsemblMetazoa" id="G26080.3:cds"/>
    </source>
</evidence>
<accession>A0A8W8L0I6</accession>
<proteinExistence type="predicted"/>
<sequence>MSRLTKDQVNYPPEEVDPLVMLYNIQHQIGHAVEDAAGDVTAKNKLKSGSLFSTFETGNQIMLVSRTSGRALRILRTKADKLKVDGRGAVTRQEWNAVWTVFNEGHNQVRLHNHNNFLAIVNGEATVITVPEGSEHNILETKLQLVLDPESFVALESIQEPEKCVGVEDNGSMKAAENCTSSDNHAMFGIHLIVRLRHICCYFIFA</sequence>
<dbReference type="Proteomes" id="UP000005408">
    <property type="component" value="Unassembled WGS sequence"/>
</dbReference>
<dbReference type="AlphaFoldDB" id="A0A8W8L0I6"/>
<organism evidence="1 2">
    <name type="scientific">Magallana gigas</name>
    <name type="common">Pacific oyster</name>
    <name type="synonym">Crassostrea gigas</name>
    <dbReference type="NCBI Taxonomy" id="29159"/>
    <lineage>
        <taxon>Eukaryota</taxon>
        <taxon>Metazoa</taxon>
        <taxon>Spiralia</taxon>
        <taxon>Lophotrochozoa</taxon>
        <taxon>Mollusca</taxon>
        <taxon>Bivalvia</taxon>
        <taxon>Autobranchia</taxon>
        <taxon>Pteriomorphia</taxon>
        <taxon>Ostreida</taxon>
        <taxon>Ostreoidea</taxon>
        <taxon>Ostreidae</taxon>
        <taxon>Magallana</taxon>
    </lineage>
</organism>
<dbReference type="Gene3D" id="2.80.10.50">
    <property type="match status" value="1"/>
</dbReference>